<comment type="caution">
    <text evidence="1">The sequence shown here is derived from an EMBL/GenBank/DDBJ whole genome shotgun (WGS) entry which is preliminary data.</text>
</comment>
<evidence type="ECO:0000313" key="2">
    <source>
        <dbReference type="Proteomes" id="UP001597387"/>
    </source>
</evidence>
<reference evidence="2" key="1">
    <citation type="journal article" date="2019" name="Int. J. Syst. Evol. Microbiol.">
        <title>The Global Catalogue of Microorganisms (GCM) 10K type strain sequencing project: providing services to taxonomists for standard genome sequencing and annotation.</title>
        <authorList>
            <consortium name="The Broad Institute Genomics Platform"/>
            <consortium name="The Broad Institute Genome Sequencing Center for Infectious Disease"/>
            <person name="Wu L."/>
            <person name="Ma J."/>
        </authorList>
    </citation>
    <scope>NUCLEOTIDE SEQUENCE [LARGE SCALE GENOMIC DNA]</scope>
    <source>
        <strain evidence="2">KCTC 42217</strain>
    </source>
</reference>
<protein>
    <recommendedName>
        <fullName evidence="3">DUF1292 domain-containing protein</fullName>
    </recommendedName>
</protein>
<name>A0ABW4ZNR7_9SPHI</name>
<gene>
    <name evidence="1" type="ORF">ACFSJU_13925</name>
</gene>
<evidence type="ECO:0008006" key="3">
    <source>
        <dbReference type="Google" id="ProtNLM"/>
    </source>
</evidence>
<dbReference type="RefSeq" id="WP_255900770.1">
    <property type="nucleotide sequence ID" value="NZ_JAFMZO010000002.1"/>
</dbReference>
<organism evidence="1 2">
    <name type="scientific">Paradesertivirga mongoliensis</name>
    <dbReference type="NCBI Taxonomy" id="2100740"/>
    <lineage>
        <taxon>Bacteria</taxon>
        <taxon>Pseudomonadati</taxon>
        <taxon>Bacteroidota</taxon>
        <taxon>Sphingobacteriia</taxon>
        <taxon>Sphingobacteriales</taxon>
        <taxon>Sphingobacteriaceae</taxon>
        <taxon>Paradesertivirga</taxon>
    </lineage>
</organism>
<keyword evidence="2" id="KW-1185">Reference proteome</keyword>
<dbReference type="EMBL" id="JBHUHZ010000002">
    <property type="protein sequence ID" value="MFD2163502.1"/>
    <property type="molecule type" value="Genomic_DNA"/>
</dbReference>
<accession>A0ABW4ZNR7</accession>
<dbReference type="Proteomes" id="UP001597387">
    <property type="component" value="Unassembled WGS sequence"/>
</dbReference>
<proteinExistence type="predicted"/>
<evidence type="ECO:0000313" key="1">
    <source>
        <dbReference type="EMBL" id="MFD2163502.1"/>
    </source>
</evidence>
<sequence>MEDDFDFEESLKPEEPFHIEVDLYETGDYSRVLVVPCDLKYIIVSGDEHLCTLSKSCDAMECWVQEDGNLEDELVEKLGQAIESFNV</sequence>